<accession>A0A9J5YCB6</accession>
<reference evidence="1 2" key="1">
    <citation type="submission" date="2020-09" db="EMBL/GenBank/DDBJ databases">
        <title>De no assembly of potato wild relative species, Solanum commersonii.</title>
        <authorList>
            <person name="Cho K."/>
        </authorList>
    </citation>
    <scope>NUCLEOTIDE SEQUENCE [LARGE SCALE GENOMIC DNA]</scope>
    <source>
        <strain evidence="1">LZ3.2</strain>
        <tissue evidence="1">Leaf</tissue>
    </source>
</reference>
<evidence type="ECO:0000313" key="2">
    <source>
        <dbReference type="Proteomes" id="UP000824120"/>
    </source>
</evidence>
<dbReference type="AlphaFoldDB" id="A0A9J5YCB6"/>
<sequence>AGISEVWSNRVWKLSYRRALNDWDLDRFAEFLNTINQFIGTSQAQGRLGWITQAFSQSKQLITVACFVWLVVEKACLTQDRLQKGNTTLLYYHLCGNWKVYTTLGSLPCYDWFE</sequence>
<keyword evidence="2" id="KW-1185">Reference proteome</keyword>
<comment type="caution">
    <text evidence="1">The sequence shown here is derived from an EMBL/GenBank/DDBJ whole genome shotgun (WGS) entry which is preliminary data.</text>
</comment>
<evidence type="ECO:0000313" key="1">
    <source>
        <dbReference type="EMBL" id="KAG5597818.1"/>
    </source>
</evidence>
<proteinExistence type="predicted"/>
<feature type="non-terminal residue" evidence="1">
    <location>
        <position position="114"/>
    </location>
</feature>
<gene>
    <name evidence="1" type="ORF">H5410_039050</name>
</gene>
<dbReference type="Proteomes" id="UP000824120">
    <property type="component" value="Chromosome 7"/>
</dbReference>
<name>A0A9J5YCB6_SOLCO</name>
<feature type="non-terminal residue" evidence="1">
    <location>
        <position position="1"/>
    </location>
</feature>
<protein>
    <submittedName>
        <fullName evidence="1">Uncharacterized protein</fullName>
    </submittedName>
</protein>
<organism evidence="1 2">
    <name type="scientific">Solanum commersonii</name>
    <name type="common">Commerson's wild potato</name>
    <name type="synonym">Commerson's nightshade</name>
    <dbReference type="NCBI Taxonomy" id="4109"/>
    <lineage>
        <taxon>Eukaryota</taxon>
        <taxon>Viridiplantae</taxon>
        <taxon>Streptophyta</taxon>
        <taxon>Embryophyta</taxon>
        <taxon>Tracheophyta</taxon>
        <taxon>Spermatophyta</taxon>
        <taxon>Magnoliopsida</taxon>
        <taxon>eudicotyledons</taxon>
        <taxon>Gunneridae</taxon>
        <taxon>Pentapetalae</taxon>
        <taxon>asterids</taxon>
        <taxon>lamiids</taxon>
        <taxon>Solanales</taxon>
        <taxon>Solanaceae</taxon>
        <taxon>Solanoideae</taxon>
        <taxon>Solaneae</taxon>
        <taxon>Solanum</taxon>
    </lineage>
</organism>
<dbReference type="EMBL" id="JACXVP010000007">
    <property type="protein sequence ID" value="KAG5597818.1"/>
    <property type="molecule type" value="Genomic_DNA"/>
</dbReference>